<proteinExistence type="predicted"/>
<dbReference type="EMBL" id="BAVS01000030">
    <property type="protein sequence ID" value="GAE94770.1"/>
    <property type="molecule type" value="Genomic_DNA"/>
</dbReference>
<gene>
    <name evidence="1" type="ORF">JCM21714_3959</name>
</gene>
<sequence length="58" mass="6675">MYKDETNFYHAFGFNIKSDFILPELTVIRDTGDKSMSLLKEENSMCGMNSKKLPVILL</sequence>
<dbReference type="Proteomes" id="UP000019102">
    <property type="component" value="Unassembled WGS sequence"/>
</dbReference>
<organism evidence="1 2">
    <name type="scientific">Gracilibacillus boraciitolerans JCM 21714</name>
    <dbReference type="NCBI Taxonomy" id="1298598"/>
    <lineage>
        <taxon>Bacteria</taxon>
        <taxon>Bacillati</taxon>
        <taxon>Bacillota</taxon>
        <taxon>Bacilli</taxon>
        <taxon>Bacillales</taxon>
        <taxon>Bacillaceae</taxon>
        <taxon>Gracilibacillus</taxon>
    </lineage>
</organism>
<evidence type="ECO:0000313" key="2">
    <source>
        <dbReference type="Proteomes" id="UP000019102"/>
    </source>
</evidence>
<dbReference type="RefSeq" id="WP_235182922.1">
    <property type="nucleotide sequence ID" value="NZ_BAVS01000030.1"/>
</dbReference>
<name>W4VMW8_9BACI</name>
<reference evidence="1 2" key="1">
    <citation type="journal article" date="2014" name="Genome Announc.">
        <title>Draft Genome Sequence of the Boron-Tolerant and Moderately Halotolerant Bacterium Gracilibacillus boraciitolerans JCM 21714T.</title>
        <authorList>
            <person name="Ahmed I."/>
            <person name="Oshima K."/>
            <person name="Suda W."/>
            <person name="Kitamura K."/>
            <person name="Iida T."/>
            <person name="Ohmori Y."/>
            <person name="Fujiwara T."/>
            <person name="Hattori M."/>
            <person name="Ohkuma M."/>
        </authorList>
    </citation>
    <scope>NUCLEOTIDE SEQUENCE [LARGE SCALE GENOMIC DNA]</scope>
    <source>
        <strain evidence="1 2">JCM 21714</strain>
    </source>
</reference>
<protein>
    <submittedName>
        <fullName evidence="1">Uncharacterized protein</fullName>
    </submittedName>
</protein>
<accession>W4VMW8</accession>
<dbReference type="STRING" id="1298598.JCM21714_3959"/>
<keyword evidence="2" id="KW-1185">Reference proteome</keyword>
<dbReference type="AlphaFoldDB" id="W4VMW8"/>
<comment type="caution">
    <text evidence="1">The sequence shown here is derived from an EMBL/GenBank/DDBJ whole genome shotgun (WGS) entry which is preliminary data.</text>
</comment>
<evidence type="ECO:0000313" key="1">
    <source>
        <dbReference type="EMBL" id="GAE94770.1"/>
    </source>
</evidence>